<dbReference type="InterPro" id="IPR001932">
    <property type="entry name" value="PPM-type_phosphatase-like_dom"/>
</dbReference>
<dbReference type="SMART" id="SM00332">
    <property type="entry name" value="PP2Cc"/>
    <property type="match status" value="1"/>
</dbReference>
<sequence>MSAASPLRVSLGYSSLTGPRPRNEDFCGAVTPEGPELEAKGILAVVADGVGGHANGREASEYTVRGLLSDYYATPETWAVNKSLDTVLGALNRWLVAHAARTRETAGMATTLSAIVLRGRRFYLAHVGDTRIYRLRGERLEQLTTDHVWEHPELKNVLSRAVGLDAHVQVDYADGDLETGDVFALTSDGVWGQLGDRKIRDILKAAADPQDAAARLAMSAEDGGSQDNCTAVVVRIDALPPDRLRDNIARLHRLPLPPRLKPGQTIDGLTVDALLHESVATLLYRVRDARGQLRVLKTLRPEHSDAEAAAALAHEEWLARRVNDAWFPQVIPHPERSHLYYLMSWHEGATLKARLEGGHRFGAGEVAELGTRILKGLASLHRLSIVHRDIKPDNLHLDAEGRLRVLDLGVAASDGSADGQKFQEINNPGTPSYMAPELYGPKTVAANVQTDLYAVGVTLYELLTRKYPYGEIEPFQHPKFGDPVPPTRYRPDIPAWLEAVLLKAVAREPKARFETAEEFLLALERGANRPLAVPRKSPLLERDPQLGLKLLAAGSLVLNVLLLYLMLVR</sequence>
<organism evidence="8 9">
    <name type="scientific">Zoogloea oryzae</name>
    <dbReference type="NCBI Taxonomy" id="310767"/>
    <lineage>
        <taxon>Bacteria</taxon>
        <taxon>Pseudomonadati</taxon>
        <taxon>Pseudomonadota</taxon>
        <taxon>Betaproteobacteria</taxon>
        <taxon>Rhodocyclales</taxon>
        <taxon>Zoogloeaceae</taxon>
        <taxon>Zoogloea</taxon>
    </lineage>
</organism>
<reference evidence="9" key="1">
    <citation type="journal article" date="2019" name="Int. J. Syst. Evol. Microbiol.">
        <title>The Global Catalogue of Microorganisms (GCM) 10K type strain sequencing project: providing services to taxonomists for standard genome sequencing and annotation.</title>
        <authorList>
            <consortium name="The Broad Institute Genomics Platform"/>
            <consortium name="The Broad Institute Genome Sequencing Center for Infectious Disease"/>
            <person name="Wu L."/>
            <person name="Ma J."/>
        </authorList>
    </citation>
    <scope>NUCLEOTIDE SEQUENCE [LARGE SCALE GENOMIC DNA]</scope>
    <source>
        <strain evidence="9">NBRC 102407</strain>
    </source>
</reference>
<dbReference type="Gene3D" id="3.60.40.10">
    <property type="entry name" value="PPM-type phosphatase domain"/>
    <property type="match status" value="1"/>
</dbReference>
<evidence type="ECO:0000256" key="3">
    <source>
        <dbReference type="ARBA" id="ARBA00022777"/>
    </source>
</evidence>
<dbReference type="InterPro" id="IPR036457">
    <property type="entry name" value="PPM-type-like_dom_sf"/>
</dbReference>
<dbReference type="CDD" id="cd00143">
    <property type="entry name" value="PP2Cc"/>
    <property type="match status" value="1"/>
</dbReference>
<dbReference type="Pfam" id="PF00069">
    <property type="entry name" value="Pkinase"/>
    <property type="match status" value="1"/>
</dbReference>
<dbReference type="Pfam" id="PF13672">
    <property type="entry name" value="PP2C_2"/>
    <property type="match status" value="1"/>
</dbReference>
<keyword evidence="4" id="KW-0067">ATP-binding</keyword>
<keyword evidence="5" id="KW-1133">Transmembrane helix</keyword>
<evidence type="ECO:0000256" key="2">
    <source>
        <dbReference type="ARBA" id="ARBA00022741"/>
    </source>
</evidence>
<evidence type="ECO:0000259" key="6">
    <source>
        <dbReference type="PROSITE" id="PS50011"/>
    </source>
</evidence>
<accession>A0ABQ6F5P2</accession>
<dbReference type="InterPro" id="IPR000719">
    <property type="entry name" value="Prot_kinase_dom"/>
</dbReference>
<dbReference type="PANTHER" id="PTHR43289">
    <property type="entry name" value="MITOGEN-ACTIVATED PROTEIN KINASE KINASE KINASE 20-RELATED"/>
    <property type="match status" value="1"/>
</dbReference>
<keyword evidence="2" id="KW-0547">Nucleotide-binding</keyword>
<feature type="domain" description="PPM-type phosphatase" evidence="7">
    <location>
        <begin position="10"/>
        <end position="236"/>
    </location>
</feature>
<dbReference type="PANTHER" id="PTHR43289:SF34">
    <property type="entry name" value="SERINE_THREONINE-PROTEIN KINASE YBDM-RELATED"/>
    <property type="match status" value="1"/>
</dbReference>
<dbReference type="EMBL" id="BSPX01000002">
    <property type="protein sequence ID" value="GLT20863.1"/>
    <property type="molecule type" value="Genomic_DNA"/>
</dbReference>
<keyword evidence="9" id="KW-1185">Reference proteome</keyword>
<gene>
    <name evidence="8" type="ORF">GCM10007933_03150</name>
</gene>
<feature type="domain" description="Protein kinase" evidence="6">
    <location>
        <begin position="269"/>
        <end position="532"/>
    </location>
</feature>
<dbReference type="Gene3D" id="1.10.510.10">
    <property type="entry name" value="Transferase(Phosphotransferase) domain 1"/>
    <property type="match status" value="1"/>
</dbReference>
<dbReference type="SUPFAM" id="SSF81606">
    <property type="entry name" value="PP2C-like"/>
    <property type="match status" value="1"/>
</dbReference>
<evidence type="ECO:0000256" key="1">
    <source>
        <dbReference type="ARBA" id="ARBA00022679"/>
    </source>
</evidence>
<evidence type="ECO:0000256" key="5">
    <source>
        <dbReference type="SAM" id="Phobius"/>
    </source>
</evidence>
<name>A0ABQ6F5P2_9RHOO</name>
<dbReference type="Proteomes" id="UP001157167">
    <property type="component" value="Unassembled WGS sequence"/>
</dbReference>
<dbReference type="RefSeq" id="WP_284186441.1">
    <property type="nucleotide sequence ID" value="NZ_BSPX01000002.1"/>
</dbReference>
<keyword evidence="3 8" id="KW-0418">Kinase</keyword>
<keyword evidence="1" id="KW-0808">Transferase</keyword>
<keyword evidence="8" id="KW-0723">Serine/threonine-protein kinase</keyword>
<keyword evidence="5" id="KW-0812">Transmembrane</keyword>
<protein>
    <submittedName>
        <fullName evidence="8">Serine/threonine protein kinase</fullName>
    </submittedName>
</protein>
<keyword evidence="5" id="KW-0472">Membrane</keyword>
<dbReference type="PROSITE" id="PS50011">
    <property type="entry name" value="PROTEIN_KINASE_DOM"/>
    <property type="match status" value="1"/>
</dbReference>
<evidence type="ECO:0000259" key="7">
    <source>
        <dbReference type="PROSITE" id="PS51746"/>
    </source>
</evidence>
<dbReference type="SMART" id="SM00331">
    <property type="entry name" value="PP2C_SIG"/>
    <property type="match status" value="1"/>
</dbReference>
<evidence type="ECO:0000313" key="9">
    <source>
        <dbReference type="Proteomes" id="UP001157167"/>
    </source>
</evidence>
<evidence type="ECO:0000256" key="4">
    <source>
        <dbReference type="ARBA" id="ARBA00022840"/>
    </source>
</evidence>
<comment type="caution">
    <text evidence="8">The sequence shown here is derived from an EMBL/GenBank/DDBJ whole genome shotgun (WGS) entry which is preliminary data.</text>
</comment>
<evidence type="ECO:0000313" key="8">
    <source>
        <dbReference type="EMBL" id="GLT20863.1"/>
    </source>
</evidence>
<dbReference type="SMART" id="SM00220">
    <property type="entry name" value="S_TKc"/>
    <property type="match status" value="1"/>
</dbReference>
<dbReference type="CDD" id="cd14014">
    <property type="entry name" value="STKc_PknB_like"/>
    <property type="match status" value="1"/>
</dbReference>
<proteinExistence type="predicted"/>
<dbReference type="PROSITE" id="PS51746">
    <property type="entry name" value="PPM_2"/>
    <property type="match status" value="1"/>
</dbReference>
<feature type="transmembrane region" description="Helical" evidence="5">
    <location>
        <begin position="546"/>
        <end position="567"/>
    </location>
</feature>
<dbReference type="GO" id="GO:0004674">
    <property type="term" value="F:protein serine/threonine kinase activity"/>
    <property type="evidence" value="ECO:0007669"/>
    <property type="project" value="UniProtKB-KW"/>
</dbReference>
<dbReference type="SUPFAM" id="SSF56112">
    <property type="entry name" value="Protein kinase-like (PK-like)"/>
    <property type="match status" value="1"/>
</dbReference>
<dbReference type="InterPro" id="IPR011009">
    <property type="entry name" value="Kinase-like_dom_sf"/>
</dbReference>